<evidence type="ECO:0000313" key="10">
    <source>
        <dbReference type="Proteomes" id="UP000694851"/>
    </source>
</evidence>
<dbReference type="InterPro" id="IPR016126">
    <property type="entry name" value="Secretoglobin"/>
</dbReference>
<comment type="similarity">
    <text evidence="8">Belongs to the secretoglobin family. Lipophilin subfamily.</text>
</comment>
<keyword evidence="4 9" id="KW-0732">Signal</keyword>
<dbReference type="PRINTS" id="PR00486">
    <property type="entry name" value="UTEROGLOBIN"/>
</dbReference>
<dbReference type="AlphaFoldDB" id="A0A8B7QMG8"/>
<dbReference type="RefSeq" id="XP_019489801.1">
    <property type="nucleotide sequence ID" value="XM_019634256.1"/>
</dbReference>
<evidence type="ECO:0000256" key="3">
    <source>
        <dbReference type="ARBA" id="ARBA00022525"/>
    </source>
</evidence>
<dbReference type="Pfam" id="PF01099">
    <property type="entry name" value="Uteroglobin"/>
    <property type="match status" value="1"/>
</dbReference>
<feature type="signal peptide" evidence="9">
    <location>
        <begin position="1"/>
        <end position="21"/>
    </location>
</feature>
<evidence type="ECO:0000256" key="8">
    <source>
        <dbReference type="ARBA" id="ARBA00038364"/>
    </source>
</evidence>
<keyword evidence="3" id="KW-0964">Secreted</keyword>
<evidence type="ECO:0000256" key="4">
    <source>
        <dbReference type="ARBA" id="ARBA00022729"/>
    </source>
</evidence>
<dbReference type="SUPFAM" id="SSF48201">
    <property type="entry name" value="Uteroglobin-like"/>
    <property type="match status" value="1"/>
</dbReference>
<dbReference type="GO" id="GO:0019834">
    <property type="term" value="F:phospholipase A2 inhibitor activity"/>
    <property type="evidence" value="ECO:0007669"/>
    <property type="project" value="UniProtKB-KW"/>
</dbReference>
<dbReference type="GO" id="GO:0005615">
    <property type="term" value="C:extracellular space"/>
    <property type="evidence" value="ECO:0007669"/>
    <property type="project" value="TreeGrafter"/>
</dbReference>
<gene>
    <name evidence="11" type="primary">LOC109377794</name>
</gene>
<evidence type="ECO:0000313" key="11">
    <source>
        <dbReference type="RefSeq" id="XP_019489801.1"/>
    </source>
</evidence>
<keyword evidence="6" id="KW-1015">Disulfide bond</keyword>
<evidence type="ECO:0000256" key="6">
    <source>
        <dbReference type="ARBA" id="ARBA00023157"/>
    </source>
</evidence>
<dbReference type="GeneID" id="109377794"/>
<dbReference type="InterPro" id="IPR035960">
    <property type="entry name" value="Secretoglobin_sf"/>
</dbReference>
<proteinExistence type="inferred from homology"/>
<dbReference type="GO" id="GO:0007165">
    <property type="term" value="P:signal transduction"/>
    <property type="evidence" value="ECO:0007669"/>
    <property type="project" value="InterPro"/>
</dbReference>
<sequence>MRLAFPVLLVTLAFFCYEANAGVCPAVLGELGNLIIGPKFIFEISLQQFNPPPEALQDALEAKECIDGFSIQEKLRLMSILTKMTLSC</sequence>
<dbReference type="KEGG" id="hai:109377794"/>
<comment type="subcellular location">
    <subcellularLocation>
        <location evidence="1">Secreted</location>
    </subcellularLocation>
</comment>
<evidence type="ECO:0000256" key="1">
    <source>
        <dbReference type="ARBA" id="ARBA00004613"/>
    </source>
</evidence>
<organism evidence="10 11">
    <name type="scientific">Hipposideros armiger</name>
    <name type="common">Great Himalayan leaf-nosed bat</name>
    <dbReference type="NCBI Taxonomy" id="186990"/>
    <lineage>
        <taxon>Eukaryota</taxon>
        <taxon>Metazoa</taxon>
        <taxon>Chordata</taxon>
        <taxon>Craniata</taxon>
        <taxon>Vertebrata</taxon>
        <taxon>Euteleostomi</taxon>
        <taxon>Mammalia</taxon>
        <taxon>Eutheria</taxon>
        <taxon>Laurasiatheria</taxon>
        <taxon>Chiroptera</taxon>
        <taxon>Yinpterochiroptera</taxon>
        <taxon>Rhinolophoidea</taxon>
        <taxon>Hipposideridae</taxon>
        <taxon>Hipposideros</taxon>
    </lineage>
</organism>
<name>A0A8B7QMG8_HIPAR</name>
<evidence type="ECO:0000256" key="7">
    <source>
        <dbReference type="ARBA" id="ARBA00031712"/>
    </source>
</evidence>
<evidence type="ECO:0000256" key="9">
    <source>
        <dbReference type="SAM" id="SignalP"/>
    </source>
</evidence>
<dbReference type="PANTHER" id="PTHR11332">
    <property type="entry name" value="SECRETOGLOBIN FAMILY 1D"/>
    <property type="match status" value="1"/>
</dbReference>
<feature type="chain" id="PRO_5034417947" description="Uteroglobin" evidence="9">
    <location>
        <begin position="22"/>
        <end position="88"/>
    </location>
</feature>
<keyword evidence="5" id="KW-0593">Phospholipase A2 inhibitor</keyword>
<dbReference type="PANTHER" id="PTHR11332:SF6">
    <property type="entry name" value="SECRETOGLOBIN FAMILY 1D MEMBER 4"/>
    <property type="match status" value="1"/>
</dbReference>
<evidence type="ECO:0000256" key="5">
    <source>
        <dbReference type="ARBA" id="ARBA00023005"/>
    </source>
</evidence>
<reference evidence="11" key="1">
    <citation type="submission" date="2025-08" db="UniProtKB">
        <authorList>
            <consortium name="RefSeq"/>
        </authorList>
    </citation>
    <scope>IDENTIFICATION</scope>
    <source>
        <tissue evidence="11">Muscle</tissue>
    </source>
</reference>
<dbReference type="Proteomes" id="UP000694851">
    <property type="component" value="Unplaced"/>
</dbReference>
<dbReference type="InterPro" id="IPR000329">
    <property type="entry name" value="Uteroglobin"/>
</dbReference>
<evidence type="ECO:0000256" key="2">
    <source>
        <dbReference type="ARBA" id="ARBA00020696"/>
    </source>
</evidence>
<dbReference type="OrthoDB" id="9535440at2759"/>
<protein>
    <recommendedName>
        <fullName evidence="2">Uteroglobin</fullName>
    </recommendedName>
    <alternativeName>
        <fullName evidence="7">Secretoglobin family 1A member 1</fullName>
    </alternativeName>
</protein>
<accession>A0A8B7QMG8</accession>
<dbReference type="PROSITE" id="PS51311">
    <property type="entry name" value="SCGB"/>
    <property type="match status" value="1"/>
</dbReference>
<keyword evidence="10" id="KW-1185">Reference proteome</keyword>